<evidence type="ECO:0000256" key="6">
    <source>
        <dbReference type="ARBA" id="ARBA00023136"/>
    </source>
</evidence>
<dbReference type="Gene3D" id="2.40.170.20">
    <property type="entry name" value="TonB-dependent receptor, beta-barrel domain"/>
    <property type="match status" value="1"/>
</dbReference>
<dbReference type="InterPro" id="IPR036942">
    <property type="entry name" value="Beta-barrel_TonB_sf"/>
</dbReference>
<dbReference type="InterPro" id="IPR037066">
    <property type="entry name" value="Plug_dom_sf"/>
</dbReference>
<accession>A0A1C4EMX0</accession>
<feature type="domain" description="TonB-dependent receptor-like beta-barrel" evidence="11">
    <location>
        <begin position="331"/>
        <end position="702"/>
    </location>
</feature>
<protein>
    <submittedName>
        <fullName evidence="13">Fe(3+) dicitrate transport protein</fullName>
    </submittedName>
</protein>
<evidence type="ECO:0000256" key="9">
    <source>
        <dbReference type="RuleBase" id="RU003357"/>
    </source>
</evidence>
<feature type="chain" id="PRO_5008691306" evidence="10">
    <location>
        <begin position="21"/>
        <end position="736"/>
    </location>
</feature>
<evidence type="ECO:0000256" key="8">
    <source>
        <dbReference type="PROSITE-ProRule" id="PRU01360"/>
    </source>
</evidence>
<feature type="domain" description="TonB-dependent receptor plug" evidence="12">
    <location>
        <begin position="66"/>
        <end position="159"/>
    </location>
</feature>
<evidence type="ECO:0000256" key="5">
    <source>
        <dbReference type="ARBA" id="ARBA00023077"/>
    </source>
</evidence>
<dbReference type="STRING" id="1335309.GA0116948_10948"/>
<keyword evidence="3 8" id="KW-1134">Transmembrane beta strand</keyword>
<dbReference type="Pfam" id="PF07715">
    <property type="entry name" value="Plug"/>
    <property type="match status" value="1"/>
</dbReference>
<proteinExistence type="inferred from homology"/>
<comment type="similarity">
    <text evidence="8 9">Belongs to the TonB-dependent receptor family.</text>
</comment>
<dbReference type="PANTHER" id="PTHR30442">
    <property type="entry name" value="IRON III DICITRATE TRANSPORT PROTEIN FECA"/>
    <property type="match status" value="1"/>
</dbReference>
<organism evidence="13 14">
    <name type="scientific">Chitinophaga costaii</name>
    <dbReference type="NCBI Taxonomy" id="1335309"/>
    <lineage>
        <taxon>Bacteria</taxon>
        <taxon>Pseudomonadati</taxon>
        <taxon>Bacteroidota</taxon>
        <taxon>Chitinophagia</taxon>
        <taxon>Chitinophagales</taxon>
        <taxon>Chitinophagaceae</taxon>
        <taxon>Chitinophaga</taxon>
    </lineage>
</organism>
<dbReference type="InterPro" id="IPR012910">
    <property type="entry name" value="Plug_dom"/>
</dbReference>
<dbReference type="OrthoDB" id="9758472at2"/>
<evidence type="ECO:0000256" key="4">
    <source>
        <dbReference type="ARBA" id="ARBA00022692"/>
    </source>
</evidence>
<evidence type="ECO:0000259" key="11">
    <source>
        <dbReference type="Pfam" id="PF00593"/>
    </source>
</evidence>
<keyword evidence="6 8" id="KW-0472">Membrane</keyword>
<keyword evidence="7 8" id="KW-0998">Cell outer membrane</keyword>
<dbReference type="PROSITE" id="PS52016">
    <property type="entry name" value="TONB_DEPENDENT_REC_3"/>
    <property type="match status" value="1"/>
</dbReference>
<dbReference type="Gene3D" id="2.170.130.10">
    <property type="entry name" value="TonB-dependent receptor, plug domain"/>
    <property type="match status" value="1"/>
</dbReference>
<dbReference type="GO" id="GO:0033214">
    <property type="term" value="P:siderophore-iron import into cell"/>
    <property type="evidence" value="ECO:0007669"/>
    <property type="project" value="TreeGrafter"/>
</dbReference>
<evidence type="ECO:0000256" key="3">
    <source>
        <dbReference type="ARBA" id="ARBA00022452"/>
    </source>
</evidence>
<reference evidence="13 14" key="1">
    <citation type="submission" date="2016-08" db="EMBL/GenBank/DDBJ databases">
        <authorList>
            <person name="Seilhamer J.J."/>
        </authorList>
    </citation>
    <scope>NUCLEOTIDE SEQUENCE [LARGE SCALE GENOMIC DNA]</scope>
    <source>
        <strain evidence="13 14">A37T2</strain>
    </source>
</reference>
<dbReference type="SUPFAM" id="SSF56935">
    <property type="entry name" value="Porins"/>
    <property type="match status" value="1"/>
</dbReference>
<evidence type="ECO:0000259" key="12">
    <source>
        <dbReference type="Pfam" id="PF07715"/>
    </source>
</evidence>
<dbReference type="InterPro" id="IPR039426">
    <property type="entry name" value="TonB-dep_rcpt-like"/>
</dbReference>
<evidence type="ECO:0000256" key="10">
    <source>
        <dbReference type="SAM" id="SignalP"/>
    </source>
</evidence>
<evidence type="ECO:0000256" key="2">
    <source>
        <dbReference type="ARBA" id="ARBA00022448"/>
    </source>
</evidence>
<gene>
    <name evidence="13" type="ORF">GA0116948_10948</name>
</gene>
<evidence type="ECO:0000256" key="1">
    <source>
        <dbReference type="ARBA" id="ARBA00004571"/>
    </source>
</evidence>
<keyword evidence="4 8" id="KW-0812">Transmembrane</keyword>
<keyword evidence="2 8" id="KW-0813">Transport</keyword>
<keyword evidence="10" id="KW-0732">Signal</keyword>
<feature type="signal peptide" evidence="10">
    <location>
        <begin position="1"/>
        <end position="20"/>
    </location>
</feature>
<dbReference type="InterPro" id="IPR000531">
    <property type="entry name" value="Beta-barrel_TonB"/>
</dbReference>
<evidence type="ECO:0000256" key="7">
    <source>
        <dbReference type="ARBA" id="ARBA00023237"/>
    </source>
</evidence>
<name>A0A1C4EMX0_9BACT</name>
<sequence length="736" mass="82643">MKFNILISASLCACAVAAFGQDTTHIRNLDSVIVRRNEGKAGFSHLHDVEGTSIYAGKKTEVIVLKDVVANTATNNPRQVYGKVAGLNIWENDGAGIQLAIGGRGLSPNRVANFNTRQNGYDISADALGYPESYYTPPVELMDRIEIVRGAASLQYGTQFGGMINFKLHEGPTDKKFSLTERATAGSWGFFNSSTSIGGTVKKWNYYAFYQHKSGNGWRPNAEFNTNTAYGSLTYKANEKLAVTFQYTFMDYLAHQPGGLTDADFAKDPHQSVRARNWFRVNWNLGAVMLDYKINSHLQFNTRFFGLMARRDALGILTFIDRVDNGETDRDLYKDHYQNWGNESRLLYNYNIGKVASTLLLGFRYYQGHTDREQGFGNNGTTGHGNDFSFTPALQTDTLRYSDYIFPERNTAVFAENIFRITSRFSIIPGVRFEHLVTKADGNYTNVAFDLAGNPIDPQKVMDNKINRRSFVIGGVGATYQVRNDIQVYANFSQNYKAINFNDLRTLNPNLRVDSALHDEKGYSADAGIRKTAGVLRFDVSLFMINYNNKIGSILSVDPQTSIIYNLRTNVSQSRHIGVESYVEADIWKWIAGDNAKTSVSIFSNFSYLSAKYVNSKEKVIEGRKVEFVPDIIFKTGLMVRRNKWTASYQFAYTGQQFTDATNAVFTANAIDGKIPAYHIMDLSAEYTFSKMISLYGSVNNLANTMYFTRRADSYPGPGIVPSDARSFYLTLQLKL</sequence>
<evidence type="ECO:0000313" key="13">
    <source>
        <dbReference type="EMBL" id="SCC44907.1"/>
    </source>
</evidence>
<keyword evidence="14" id="KW-1185">Reference proteome</keyword>
<dbReference type="Proteomes" id="UP000242818">
    <property type="component" value="Unassembled WGS sequence"/>
</dbReference>
<dbReference type="PANTHER" id="PTHR30442:SF0">
    <property type="entry name" value="FE(3+) DICITRATE TRANSPORT PROTEIN FECA"/>
    <property type="match status" value="1"/>
</dbReference>
<comment type="subcellular location">
    <subcellularLocation>
        <location evidence="1 8">Cell outer membrane</location>
        <topology evidence="1 8">Multi-pass membrane protein</topology>
    </subcellularLocation>
</comment>
<dbReference type="RefSeq" id="WP_089712954.1">
    <property type="nucleotide sequence ID" value="NZ_FMAR01000009.1"/>
</dbReference>
<dbReference type="GO" id="GO:0009279">
    <property type="term" value="C:cell outer membrane"/>
    <property type="evidence" value="ECO:0007669"/>
    <property type="project" value="UniProtKB-SubCell"/>
</dbReference>
<dbReference type="AlphaFoldDB" id="A0A1C4EMX0"/>
<keyword evidence="5 9" id="KW-0798">TonB box</keyword>
<evidence type="ECO:0000313" key="14">
    <source>
        <dbReference type="Proteomes" id="UP000242818"/>
    </source>
</evidence>
<dbReference type="EMBL" id="FMAR01000009">
    <property type="protein sequence ID" value="SCC44907.1"/>
    <property type="molecule type" value="Genomic_DNA"/>
</dbReference>
<dbReference type="Pfam" id="PF00593">
    <property type="entry name" value="TonB_dep_Rec_b-barrel"/>
    <property type="match status" value="1"/>
</dbReference>